<protein>
    <submittedName>
        <fullName evidence="1">Uncharacterized protein</fullName>
    </submittedName>
</protein>
<comment type="caution">
    <text evidence="1">The sequence shown here is derived from an EMBL/GenBank/DDBJ whole genome shotgun (WGS) entry which is preliminary data.</text>
</comment>
<gene>
    <name evidence="1" type="ORF">LCGC14_1866170</name>
</gene>
<name>A0A0F9G6A8_9ZZZZ</name>
<dbReference type="EMBL" id="LAZR01018965">
    <property type="protein sequence ID" value="KKL94284.1"/>
    <property type="molecule type" value="Genomic_DNA"/>
</dbReference>
<proteinExistence type="predicted"/>
<accession>A0A0F9G6A8</accession>
<organism evidence="1">
    <name type="scientific">marine sediment metagenome</name>
    <dbReference type="NCBI Taxonomy" id="412755"/>
    <lineage>
        <taxon>unclassified sequences</taxon>
        <taxon>metagenomes</taxon>
        <taxon>ecological metagenomes</taxon>
    </lineage>
</organism>
<dbReference type="AlphaFoldDB" id="A0A0F9G6A8"/>
<evidence type="ECO:0000313" key="1">
    <source>
        <dbReference type="EMBL" id="KKL94284.1"/>
    </source>
</evidence>
<sequence>MSGDEHTQKSARQEARKFVGSGTLRDALKSCNYSISDEAIQKIIDACSFVFKV</sequence>
<reference evidence="1" key="1">
    <citation type="journal article" date="2015" name="Nature">
        <title>Complex archaea that bridge the gap between prokaryotes and eukaryotes.</title>
        <authorList>
            <person name="Spang A."/>
            <person name="Saw J.H."/>
            <person name="Jorgensen S.L."/>
            <person name="Zaremba-Niedzwiedzka K."/>
            <person name="Martijn J."/>
            <person name="Lind A.E."/>
            <person name="van Eijk R."/>
            <person name="Schleper C."/>
            <person name="Guy L."/>
            <person name="Ettema T.J."/>
        </authorList>
    </citation>
    <scope>NUCLEOTIDE SEQUENCE</scope>
</reference>